<organism evidence="5 6">
    <name type="scientific">Patiria miniata</name>
    <name type="common">Bat star</name>
    <name type="synonym">Asterina miniata</name>
    <dbReference type="NCBI Taxonomy" id="46514"/>
    <lineage>
        <taxon>Eukaryota</taxon>
        <taxon>Metazoa</taxon>
        <taxon>Echinodermata</taxon>
        <taxon>Eleutherozoa</taxon>
        <taxon>Asterozoa</taxon>
        <taxon>Asteroidea</taxon>
        <taxon>Valvatacea</taxon>
        <taxon>Valvatida</taxon>
        <taxon>Asterinidae</taxon>
        <taxon>Patiria</taxon>
    </lineage>
</organism>
<dbReference type="Gene3D" id="1.20.1250.20">
    <property type="entry name" value="MFS general substrate transporter like domains"/>
    <property type="match status" value="2"/>
</dbReference>
<feature type="transmembrane region" description="Helical" evidence="3">
    <location>
        <begin position="464"/>
        <end position="490"/>
    </location>
</feature>
<name>A0A914A187_PATMI</name>
<dbReference type="InterPro" id="IPR011701">
    <property type="entry name" value="MFS"/>
</dbReference>
<evidence type="ECO:0000259" key="4">
    <source>
        <dbReference type="PROSITE" id="PS50850"/>
    </source>
</evidence>
<keyword evidence="6" id="KW-1185">Reference proteome</keyword>
<feature type="compositionally biased region" description="Basic residues" evidence="2">
    <location>
        <begin position="1"/>
        <end position="11"/>
    </location>
</feature>
<dbReference type="AlphaFoldDB" id="A0A914A187"/>
<feature type="region of interest" description="Disordered" evidence="2">
    <location>
        <begin position="235"/>
        <end position="353"/>
    </location>
</feature>
<proteinExistence type="predicted"/>
<feature type="transmembrane region" description="Helical" evidence="3">
    <location>
        <begin position="502"/>
        <end position="524"/>
    </location>
</feature>
<evidence type="ECO:0000256" key="3">
    <source>
        <dbReference type="SAM" id="Phobius"/>
    </source>
</evidence>
<dbReference type="InterPro" id="IPR020846">
    <property type="entry name" value="MFS_dom"/>
</dbReference>
<evidence type="ECO:0000256" key="2">
    <source>
        <dbReference type="SAM" id="MobiDB-lite"/>
    </source>
</evidence>
<dbReference type="SUPFAM" id="SSF103473">
    <property type="entry name" value="MFS general substrate transporter"/>
    <property type="match status" value="1"/>
</dbReference>
<keyword evidence="3" id="KW-1133">Transmembrane helix</keyword>
<dbReference type="Pfam" id="PF07690">
    <property type="entry name" value="MFS_1"/>
    <property type="match status" value="1"/>
</dbReference>
<feature type="domain" description="Major facilitator superfamily (MFS) profile" evidence="4">
    <location>
        <begin position="30"/>
        <end position="557"/>
    </location>
</feature>
<dbReference type="RefSeq" id="XP_038057409.1">
    <property type="nucleotide sequence ID" value="XM_038201481.1"/>
</dbReference>
<feature type="transmembrane region" description="Helical" evidence="3">
    <location>
        <begin position="155"/>
        <end position="177"/>
    </location>
</feature>
<keyword evidence="3" id="KW-0472">Membrane</keyword>
<feature type="transmembrane region" description="Helical" evidence="3">
    <location>
        <begin position="99"/>
        <end position="118"/>
    </location>
</feature>
<reference evidence="5" key="1">
    <citation type="submission" date="2022-11" db="UniProtKB">
        <authorList>
            <consortium name="EnsemblMetazoa"/>
        </authorList>
    </citation>
    <scope>IDENTIFICATION</scope>
</reference>
<dbReference type="Proteomes" id="UP000887568">
    <property type="component" value="Unplaced"/>
</dbReference>
<comment type="subcellular location">
    <subcellularLocation>
        <location evidence="1">Membrane</location>
        <topology evidence="1">Multi-pass membrane protein</topology>
    </subcellularLocation>
</comment>
<feature type="compositionally biased region" description="Basic and acidic residues" evidence="2">
    <location>
        <begin position="306"/>
        <end position="321"/>
    </location>
</feature>
<dbReference type="GeneID" id="119729001"/>
<feature type="transmembrane region" description="Helical" evidence="3">
    <location>
        <begin position="405"/>
        <end position="425"/>
    </location>
</feature>
<dbReference type="OrthoDB" id="6286464at2759"/>
<feature type="transmembrane region" description="Helical" evidence="3">
    <location>
        <begin position="530"/>
        <end position="556"/>
    </location>
</feature>
<feature type="compositionally biased region" description="Basic and acidic residues" evidence="2">
    <location>
        <begin position="344"/>
        <end position="353"/>
    </location>
</feature>
<evidence type="ECO:0000256" key="1">
    <source>
        <dbReference type="ARBA" id="ARBA00004141"/>
    </source>
</evidence>
<dbReference type="GO" id="GO:0016020">
    <property type="term" value="C:membrane"/>
    <property type="evidence" value="ECO:0007669"/>
    <property type="project" value="UniProtKB-SubCell"/>
</dbReference>
<feature type="compositionally biased region" description="Gly residues" evidence="2">
    <location>
        <begin position="266"/>
        <end position="280"/>
    </location>
</feature>
<dbReference type="PROSITE" id="PS50850">
    <property type="entry name" value="MFS"/>
    <property type="match status" value="1"/>
</dbReference>
<dbReference type="InterPro" id="IPR036259">
    <property type="entry name" value="MFS_trans_sf"/>
</dbReference>
<feature type="transmembrane region" description="Helical" evidence="3">
    <location>
        <begin position="124"/>
        <end position="148"/>
    </location>
</feature>
<sequence>MEKDRKTRRPGHGKDSAATRLDYQPPDGGWGWLVALGSFTEMFLTMGTLLCSGVYFTAIQLEFEVSSAELGWIISSGSTLLSATCPIGSACVKRFGCRTTSLIGGSAVVCGFIASSFAQCSIHVFITLGLIAGIGSGLVFVSATVILGHYFQRRYAIVNGLAFSGPGIAIFVLPPLLDYLIDNYGWRGSLLIQGAISLHTLAAAALFRPLPSEPHCRGSKQANSKHKAYARIEMEELENGRGDKENAKPEVDENSNCDLDDCNSLQGGGSASERNGGTGASGKVDEPTLSNFEGSISSSSQSLQCAEKEERRDSADVDHVTADSQSRTDVVEDNKNTLDQSGPEAHDGTDQSKRSRRFSLDRLSFKHNCWLQYTAAFVLICPVSFFQACAFYSVTFHVVARTGLIGVSAHLAGMSLSSLGAGSSFTRLTHGWFIHRGLISATTAYIVALVVGAVGAFGNALSRTYAGVIVTCLVIGFSSGAVYPLVPVVLRDLVSLRGLPTTYGLAMFFDSCGVFAGGFTAGLLRDVTGTYTASFCMTGVYYSLATVFITLVYFMMRLHRGRENAKLDEESNKRLENGDYHSI</sequence>
<evidence type="ECO:0000313" key="5">
    <source>
        <dbReference type="EnsemblMetazoa" id="XP_038057409.1"/>
    </source>
</evidence>
<feature type="transmembrane region" description="Helical" evidence="3">
    <location>
        <begin position="437"/>
        <end position="458"/>
    </location>
</feature>
<evidence type="ECO:0000313" key="6">
    <source>
        <dbReference type="Proteomes" id="UP000887568"/>
    </source>
</evidence>
<accession>A0A914A187</accession>
<keyword evidence="3" id="KW-0812">Transmembrane</keyword>
<feature type="transmembrane region" description="Helical" evidence="3">
    <location>
        <begin position="70"/>
        <end position="92"/>
    </location>
</feature>
<feature type="transmembrane region" description="Helical" evidence="3">
    <location>
        <begin position="30"/>
        <end position="58"/>
    </location>
</feature>
<dbReference type="PANTHER" id="PTHR11360:SF284">
    <property type="entry name" value="EG:103B4.3 PROTEIN-RELATED"/>
    <property type="match status" value="1"/>
</dbReference>
<feature type="transmembrane region" description="Helical" evidence="3">
    <location>
        <begin position="370"/>
        <end position="393"/>
    </location>
</feature>
<feature type="region of interest" description="Disordered" evidence="2">
    <location>
        <begin position="1"/>
        <end position="22"/>
    </location>
</feature>
<protein>
    <recommendedName>
        <fullName evidence="4">Major facilitator superfamily (MFS) profile domain-containing protein</fullName>
    </recommendedName>
</protein>
<dbReference type="PANTHER" id="PTHR11360">
    <property type="entry name" value="MONOCARBOXYLATE TRANSPORTER"/>
    <property type="match status" value="1"/>
</dbReference>
<feature type="compositionally biased region" description="Acidic residues" evidence="2">
    <location>
        <begin position="252"/>
        <end position="261"/>
    </location>
</feature>
<feature type="compositionally biased region" description="Basic and acidic residues" evidence="2">
    <location>
        <begin position="235"/>
        <end position="251"/>
    </location>
</feature>
<dbReference type="InterPro" id="IPR050327">
    <property type="entry name" value="Proton-linked_MCT"/>
</dbReference>
<dbReference type="EnsemblMetazoa" id="XM_038201481.1">
    <property type="protein sequence ID" value="XP_038057409.1"/>
    <property type="gene ID" value="LOC119729001"/>
</dbReference>
<dbReference type="GO" id="GO:0008028">
    <property type="term" value="F:monocarboxylic acid transmembrane transporter activity"/>
    <property type="evidence" value="ECO:0007669"/>
    <property type="project" value="TreeGrafter"/>
</dbReference>
<dbReference type="OMA" id="AMDHGIN"/>